<keyword evidence="3" id="KW-1185">Reference proteome</keyword>
<dbReference type="AlphaFoldDB" id="A0AAF0QX66"/>
<sequence length="181" mass="20694">MPIIISWNLWKNRCSTKYGGKQLSSARTKFMIFKDTSLLLNTFFPYLQWPNSWPEMISYVQQCSQEIGVRPVIWNKLSVNYCKLNTDGSALANPGSIGGGGILRDQVGNLIFAFTVPLGTGSNNQAEVQAAVFGLNWCYQHGYRRIVLEVDSELLTRWINFKINPPWKLQEYVKELQLLIQ</sequence>
<dbReference type="GO" id="GO:0003676">
    <property type="term" value="F:nucleic acid binding"/>
    <property type="evidence" value="ECO:0007669"/>
    <property type="project" value="InterPro"/>
</dbReference>
<dbReference type="CDD" id="cd06222">
    <property type="entry name" value="RNase_H_like"/>
    <property type="match status" value="1"/>
</dbReference>
<accession>A0AAF0QX66</accession>
<dbReference type="Pfam" id="PF13456">
    <property type="entry name" value="RVT_3"/>
    <property type="match status" value="1"/>
</dbReference>
<protein>
    <recommendedName>
        <fullName evidence="1">RNase H type-1 domain-containing protein</fullName>
    </recommendedName>
</protein>
<dbReference type="InterPro" id="IPR002156">
    <property type="entry name" value="RNaseH_domain"/>
</dbReference>
<dbReference type="InterPro" id="IPR044730">
    <property type="entry name" value="RNase_H-like_dom_plant"/>
</dbReference>
<proteinExistence type="predicted"/>
<dbReference type="InterPro" id="IPR036397">
    <property type="entry name" value="RNaseH_sf"/>
</dbReference>
<evidence type="ECO:0000313" key="2">
    <source>
        <dbReference type="EMBL" id="WMV30093.1"/>
    </source>
</evidence>
<feature type="domain" description="RNase H type-1" evidence="1">
    <location>
        <begin position="78"/>
        <end position="181"/>
    </location>
</feature>
<dbReference type="GO" id="GO:0004523">
    <property type="term" value="F:RNA-DNA hybrid ribonuclease activity"/>
    <property type="evidence" value="ECO:0007669"/>
    <property type="project" value="InterPro"/>
</dbReference>
<evidence type="ECO:0000259" key="1">
    <source>
        <dbReference type="PROSITE" id="PS50879"/>
    </source>
</evidence>
<dbReference type="SUPFAM" id="SSF53098">
    <property type="entry name" value="Ribonuclease H-like"/>
    <property type="match status" value="1"/>
</dbReference>
<gene>
    <name evidence="2" type="ORF">MTR67_023478</name>
</gene>
<dbReference type="InterPro" id="IPR053151">
    <property type="entry name" value="RNase_H-like"/>
</dbReference>
<dbReference type="Proteomes" id="UP001234989">
    <property type="component" value="Chromosome 5"/>
</dbReference>
<dbReference type="Gene3D" id="3.30.420.10">
    <property type="entry name" value="Ribonuclease H-like superfamily/Ribonuclease H"/>
    <property type="match status" value="1"/>
</dbReference>
<dbReference type="PANTHER" id="PTHR47723">
    <property type="entry name" value="OS05G0353850 PROTEIN"/>
    <property type="match status" value="1"/>
</dbReference>
<evidence type="ECO:0000313" key="3">
    <source>
        <dbReference type="Proteomes" id="UP001234989"/>
    </source>
</evidence>
<reference evidence="2" key="1">
    <citation type="submission" date="2023-08" db="EMBL/GenBank/DDBJ databases">
        <title>A de novo genome assembly of Solanum verrucosum Schlechtendal, a Mexican diploid species geographically isolated from the other diploid A-genome species in potato relatives.</title>
        <authorList>
            <person name="Hosaka K."/>
        </authorList>
    </citation>
    <scope>NUCLEOTIDE SEQUENCE</scope>
    <source>
        <tissue evidence="2">Young leaves</tissue>
    </source>
</reference>
<dbReference type="PROSITE" id="PS50879">
    <property type="entry name" value="RNASE_H_1"/>
    <property type="match status" value="1"/>
</dbReference>
<name>A0AAF0QX66_SOLVR</name>
<dbReference type="PANTHER" id="PTHR47723:SF7">
    <property type="entry name" value="RNASE H FAMILY PROTEIN"/>
    <property type="match status" value="1"/>
</dbReference>
<organism evidence="2 3">
    <name type="scientific">Solanum verrucosum</name>
    <dbReference type="NCBI Taxonomy" id="315347"/>
    <lineage>
        <taxon>Eukaryota</taxon>
        <taxon>Viridiplantae</taxon>
        <taxon>Streptophyta</taxon>
        <taxon>Embryophyta</taxon>
        <taxon>Tracheophyta</taxon>
        <taxon>Spermatophyta</taxon>
        <taxon>Magnoliopsida</taxon>
        <taxon>eudicotyledons</taxon>
        <taxon>Gunneridae</taxon>
        <taxon>Pentapetalae</taxon>
        <taxon>asterids</taxon>
        <taxon>lamiids</taxon>
        <taxon>Solanales</taxon>
        <taxon>Solanaceae</taxon>
        <taxon>Solanoideae</taxon>
        <taxon>Solaneae</taxon>
        <taxon>Solanum</taxon>
    </lineage>
</organism>
<dbReference type="EMBL" id="CP133616">
    <property type="protein sequence ID" value="WMV30093.1"/>
    <property type="molecule type" value="Genomic_DNA"/>
</dbReference>
<dbReference type="InterPro" id="IPR012337">
    <property type="entry name" value="RNaseH-like_sf"/>
</dbReference>